<evidence type="ECO:0000256" key="3">
    <source>
        <dbReference type="ARBA" id="ARBA00023125"/>
    </source>
</evidence>
<dbReference type="SUPFAM" id="SSF101936">
    <property type="entry name" value="DNA-binding pseudobarrel domain"/>
    <property type="match status" value="1"/>
</dbReference>
<keyword evidence="8" id="KW-1185">Reference proteome</keyword>
<dbReference type="PANTHER" id="PTHR31920">
    <property type="entry name" value="B3 DOMAIN-CONTAINING"/>
    <property type="match status" value="1"/>
</dbReference>
<evidence type="ECO:0000256" key="5">
    <source>
        <dbReference type="ARBA" id="ARBA00023242"/>
    </source>
</evidence>
<comment type="subcellular location">
    <subcellularLocation>
        <location evidence="1">Nucleus</location>
    </subcellularLocation>
</comment>
<dbReference type="Gramene" id="KZM91362">
    <property type="protein sequence ID" value="KZM91362"/>
    <property type="gene ID" value="DCAR_021273"/>
</dbReference>
<evidence type="ECO:0000256" key="1">
    <source>
        <dbReference type="ARBA" id="ARBA00004123"/>
    </source>
</evidence>
<name>A0A161ZTY8_DAUCS</name>
<dbReference type="Proteomes" id="UP000077755">
    <property type="component" value="Chromosome 6"/>
</dbReference>
<dbReference type="EMBL" id="CP093348">
    <property type="protein sequence ID" value="WOH05617.1"/>
    <property type="molecule type" value="Genomic_DNA"/>
</dbReference>
<reference evidence="6" key="1">
    <citation type="journal article" date="2016" name="Nat. Genet.">
        <title>A high-quality carrot genome assembly provides new insights into carotenoid accumulation and asterid genome evolution.</title>
        <authorList>
            <person name="Iorizzo M."/>
            <person name="Ellison S."/>
            <person name="Senalik D."/>
            <person name="Zeng P."/>
            <person name="Satapoomin P."/>
            <person name="Huang J."/>
            <person name="Bowman M."/>
            <person name="Iovene M."/>
            <person name="Sanseverino W."/>
            <person name="Cavagnaro P."/>
            <person name="Yildiz M."/>
            <person name="Macko-Podgorni A."/>
            <person name="Moranska E."/>
            <person name="Grzebelus E."/>
            <person name="Grzebelus D."/>
            <person name="Ashrafi H."/>
            <person name="Zheng Z."/>
            <person name="Cheng S."/>
            <person name="Spooner D."/>
            <person name="Van Deynze A."/>
            <person name="Simon P."/>
        </authorList>
    </citation>
    <scope>NUCLEOTIDE SEQUENCE [LARGE SCALE GENOMIC DNA]</scope>
    <source>
        <tissue evidence="6">Leaf</tissue>
    </source>
</reference>
<dbReference type="GO" id="GO:0003677">
    <property type="term" value="F:DNA binding"/>
    <property type="evidence" value="ECO:0007669"/>
    <property type="project" value="UniProtKB-KW"/>
</dbReference>
<evidence type="ECO:0000256" key="2">
    <source>
        <dbReference type="ARBA" id="ARBA00023015"/>
    </source>
</evidence>
<evidence type="ECO:0000313" key="7">
    <source>
        <dbReference type="EMBL" id="WOH05617.1"/>
    </source>
</evidence>
<protein>
    <recommendedName>
        <fullName evidence="9">TF-B3 domain-containing protein</fullName>
    </recommendedName>
</protein>
<evidence type="ECO:0000313" key="8">
    <source>
        <dbReference type="Proteomes" id="UP000077755"/>
    </source>
</evidence>
<keyword evidence="2" id="KW-0805">Transcription regulation</keyword>
<dbReference type="GO" id="GO:0005634">
    <property type="term" value="C:nucleus"/>
    <property type="evidence" value="ECO:0007669"/>
    <property type="project" value="UniProtKB-SubCell"/>
</dbReference>
<evidence type="ECO:0008006" key="9">
    <source>
        <dbReference type="Google" id="ProtNLM"/>
    </source>
</evidence>
<keyword evidence="5" id="KW-0539">Nucleus</keyword>
<evidence type="ECO:0000256" key="4">
    <source>
        <dbReference type="ARBA" id="ARBA00023163"/>
    </source>
</evidence>
<dbReference type="AlphaFoldDB" id="A0A161ZTY8"/>
<dbReference type="PANTHER" id="PTHR31920:SF108">
    <property type="entry name" value="B3 DOMAIN-CONTAINING TRANSCRIPTION FACTOR VRN1-LIKE"/>
    <property type="match status" value="1"/>
</dbReference>
<reference evidence="7" key="2">
    <citation type="submission" date="2022-03" db="EMBL/GenBank/DDBJ databases">
        <title>Draft title - Genomic analysis of global carrot germplasm unveils the trajectory of domestication and the origin of high carotenoid orange carrot.</title>
        <authorList>
            <person name="Iorizzo M."/>
            <person name="Ellison S."/>
            <person name="Senalik D."/>
            <person name="Macko-Podgorni A."/>
            <person name="Grzebelus D."/>
            <person name="Bostan H."/>
            <person name="Rolling W."/>
            <person name="Curaba J."/>
            <person name="Simon P."/>
        </authorList>
    </citation>
    <scope>NUCLEOTIDE SEQUENCE</scope>
    <source>
        <tissue evidence="7">Leaf</tissue>
    </source>
</reference>
<dbReference type="InterPro" id="IPR050655">
    <property type="entry name" value="Plant_B3_domain"/>
</dbReference>
<keyword evidence="4" id="KW-0804">Transcription</keyword>
<dbReference type="EMBL" id="LNRQ01000006">
    <property type="protein sequence ID" value="KZM91362.1"/>
    <property type="molecule type" value="Genomic_DNA"/>
</dbReference>
<sequence length="295" mass="33583">MESSGIVAHKFWKHLNNVDAASNHLSLPMEFCVKYGHLLPSTVDLKLRNGFVVPVELDRSKGVLNGVLCFFKYLKLKGDEWLLFEYSGRYYLNVYIIGSNCSEMNYPDVIDPFKECIPQLVTIGNGGWRFIWSISKTGNVSDAINPPSQFLDRCGRYLPERVTYLLSNGMKKNGAFCHESRKFSGLVAMFDMAGDRIMDSVHMLMFAFYGGSLIKVSAFDENLYEIFLPGTPLTVDTGCWMLDIRKRDDYYCSTIVDGWQIMRDCLKLAVGDRLVFECPKDSPDQFSLKVLKNDV</sequence>
<evidence type="ECO:0000313" key="6">
    <source>
        <dbReference type="EMBL" id="KZM91362.1"/>
    </source>
</evidence>
<gene>
    <name evidence="6" type="ORF">DCAR_021273</name>
    <name evidence="7" type="ORF">DCAR_0625036</name>
</gene>
<keyword evidence="3" id="KW-0238">DNA-binding</keyword>
<accession>A0A161ZTY8</accession>
<organism evidence="6">
    <name type="scientific">Daucus carota subsp. sativus</name>
    <name type="common">Carrot</name>
    <dbReference type="NCBI Taxonomy" id="79200"/>
    <lineage>
        <taxon>Eukaryota</taxon>
        <taxon>Viridiplantae</taxon>
        <taxon>Streptophyta</taxon>
        <taxon>Embryophyta</taxon>
        <taxon>Tracheophyta</taxon>
        <taxon>Spermatophyta</taxon>
        <taxon>Magnoliopsida</taxon>
        <taxon>eudicotyledons</taxon>
        <taxon>Gunneridae</taxon>
        <taxon>Pentapetalae</taxon>
        <taxon>asterids</taxon>
        <taxon>campanulids</taxon>
        <taxon>Apiales</taxon>
        <taxon>Apiaceae</taxon>
        <taxon>Apioideae</taxon>
        <taxon>Scandiceae</taxon>
        <taxon>Daucinae</taxon>
        <taxon>Daucus</taxon>
        <taxon>Daucus sect. Daucus</taxon>
    </lineage>
</organism>
<dbReference type="Gene3D" id="2.40.330.10">
    <property type="entry name" value="DNA-binding pseudobarrel domain"/>
    <property type="match status" value="1"/>
</dbReference>
<dbReference type="InterPro" id="IPR015300">
    <property type="entry name" value="DNA-bd_pseudobarrel_sf"/>
</dbReference>
<proteinExistence type="predicted"/>